<evidence type="ECO:0000313" key="4">
    <source>
        <dbReference type="EMBL" id="MFC6164365.1"/>
    </source>
</evidence>
<proteinExistence type="predicted"/>
<keyword evidence="2" id="KW-0472">Membrane</keyword>
<dbReference type="NCBIfam" id="TIGR01167">
    <property type="entry name" value="LPXTG_anchor"/>
    <property type="match status" value="1"/>
</dbReference>
<keyword evidence="2" id="KW-1133">Transmembrane helix</keyword>
<feature type="transmembrane region" description="Helical" evidence="2">
    <location>
        <begin position="101"/>
        <end position="121"/>
    </location>
</feature>
<evidence type="ECO:0000313" key="5">
    <source>
        <dbReference type="Proteomes" id="UP001596253"/>
    </source>
</evidence>
<feature type="compositionally biased region" description="Polar residues" evidence="1">
    <location>
        <begin position="65"/>
        <end position="76"/>
    </location>
</feature>
<keyword evidence="2" id="KW-0812">Transmembrane</keyword>
<keyword evidence="3" id="KW-0732">Signal</keyword>
<dbReference type="Proteomes" id="UP001596253">
    <property type="component" value="Unassembled WGS sequence"/>
</dbReference>
<feature type="chain" id="PRO_5045653796" evidence="3">
    <location>
        <begin position="25"/>
        <end position="131"/>
    </location>
</feature>
<dbReference type="EMBL" id="JBHSSD010000032">
    <property type="protein sequence ID" value="MFC6164365.1"/>
    <property type="molecule type" value="Genomic_DNA"/>
</dbReference>
<accession>A0ABW1R7K2</accession>
<gene>
    <name evidence="4" type="ORF">ACFP3T_06770</name>
</gene>
<keyword evidence="5" id="KW-1185">Reference proteome</keyword>
<sequence length="131" mass="14429">MRRISLIGLIGLLLVLGLSSSVWAAQSSQTELSVSFYNDPTTVSGARLNPGIPDGRTAYRVPARPTTTAKRPQSTSTGHFGAWIQAVRRGRLPQTSAYRNVYLGLIGGLLLVIAGLMVIIWRQWRQLRKRV</sequence>
<organism evidence="4 5">
    <name type="scientific">Lactiplantibacillus dongliensis</name>
    <dbReference type="NCBI Taxonomy" id="2559919"/>
    <lineage>
        <taxon>Bacteria</taxon>
        <taxon>Bacillati</taxon>
        <taxon>Bacillota</taxon>
        <taxon>Bacilli</taxon>
        <taxon>Lactobacillales</taxon>
        <taxon>Lactobacillaceae</taxon>
        <taxon>Lactiplantibacillus</taxon>
    </lineage>
</organism>
<feature type="signal peptide" evidence="3">
    <location>
        <begin position="1"/>
        <end position="24"/>
    </location>
</feature>
<name>A0ABW1R7K2_9LACO</name>
<protein>
    <submittedName>
        <fullName evidence="4">LPXTG cell wall anchor domain-containing protein</fullName>
    </submittedName>
</protein>
<evidence type="ECO:0000256" key="2">
    <source>
        <dbReference type="SAM" id="Phobius"/>
    </source>
</evidence>
<reference evidence="5" key="1">
    <citation type="journal article" date="2019" name="Int. J. Syst. Evol. Microbiol.">
        <title>The Global Catalogue of Microorganisms (GCM) 10K type strain sequencing project: providing services to taxonomists for standard genome sequencing and annotation.</title>
        <authorList>
            <consortium name="The Broad Institute Genomics Platform"/>
            <consortium name="The Broad Institute Genome Sequencing Center for Infectious Disease"/>
            <person name="Wu L."/>
            <person name="Ma J."/>
        </authorList>
    </citation>
    <scope>NUCLEOTIDE SEQUENCE [LARGE SCALE GENOMIC DNA]</scope>
    <source>
        <strain evidence="5">CCM 8932</strain>
    </source>
</reference>
<evidence type="ECO:0000256" key="1">
    <source>
        <dbReference type="SAM" id="MobiDB-lite"/>
    </source>
</evidence>
<dbReference type="RefSeq" id="WP_137640936.1">
    <property type="nucleotide sequence ID" value="NZ_BJDK01000033.1"/>
</dbReference>
<feature type="region of interest" description="Disordered" evidence="1">
    <location>
        <begin position="57"/>
        <end position="76"/>
    </location>
</feature>
<evidence type="ECO:0000256" key="3">
    <source>
        <dbReference type="SAM" id="SignalP"/>
    </source>
</evidence>
<comment type="caution">
    <text evidence="4">The sequence shown here is derived from an EMBL/GenBank/DDBJ whole genome shotgun (WGS) entry which is preliminary data.</text>
</comment>